<comment type="caution">
    <text evidence="1">The sequence shown here is derived from an EMBL/GenBank/DDBJ whole genome shotgun (WGS) entry which is preliminary data.</text>
</comment>
<sequence length="263" mass="31205">MGDRKNTYSKAPLSLLVCQIKGQLSICNNYEKKNANKALIPFVLFIERLGISEISNFALLFKNIKSPIQQQMILFVQKKINEDPQNQKIEISIRTLQRIDKTRRNLIYNYIALLYPQLFYDYVVEFISNRQIFIDLEIFKRSLQKVINYVCMQINQVNIFKENEKSNETISIVQNGKNEICDNNEENNIFDILDLYIDKEYNDKNLEGRSWFDGSTYEIEKNEINEFECFGQNKYENSNGFNDQNMYSTINDIPLGKPWYYYD</sequence>
<protein>
    <submittedName>
        <fullName evidence="1">Uncharacterized protein</fullName>
    </submittedName>
</protein>
<reference evidence="1 2" key="1">
    <citation type="submission" date="2024-04" db="EMBL/GenBank/DDBJ databases">
        <title>Tritrichomonas musculus Genome.</title>
        <authorList>
            <person name="Alves-Ferreira E."/>
            <person name="Grigg M."/>
            <person name="Lorenzi H."/>
            <person name="Galac M."/>
        </authorList>
    </citation>
    <scope>NUCLEOTIDE SEQUENCE [LARGE SCALE GENOMIC DNA]</scope>
    <source>
        <strain evidence="1 2">EAF2021</strain>
    </source>
</reference>
<evidence type="ECO:0000313" key="2">
    <source>
        <dbReference type="Proteomes" id="UP001470230"/>
    </source>
</evidence>
<proteinExistence type="predicted"/>
<keyword evidence="2" id="KW-1185">Reference proteome</keyword>
<gene>
    <name evidence="1" type="ORF">M9Y10_014290</name>
</gene>
<dbReference type="Proteomes" id="UP001470230">
    <property type="component" value="Unassembled WGS sequence"/>
</dbReference>
<dbReference type="EMBL" id="JAPFFF010000002">
    <property type="protein sequence ID" value="KAK8896392.1"/>
    <property type="molecule type" value="Genomic_DNA"/>
</dbReference>
<evidence type="ECO:0000313" key="1">
    <source>
        <dbReference type="EMBL" id="KAK8896392.1"/>
    </source>
</evidence>
<accession>A0ABR2KZ40</accession>
<organism evidence="1 2">
    <name type="scientific">Tritrichomonas musculus</name>
    <dbReference type="NCBI Taxonomy" id="1915356"/>
    <lineage>
        <taxon>Eukaryota</taxon>
        <taxon>Metamonada</taxon>
        <taxon>Parabasalia</taxon>
        <taxon>Tritrichomonadida</taxon>
        <taxon>Tritrichomonadidae</taxon>
        <taxon>Tritrichomonas</taxon>
    </lineage>
</organism>
<name>A0ABR2KZ40_9EUKA</name>